<accession>A0ABS3JB01</accession>
<keyword evidence="3" id="KW-1185">Reference proteome</keyword>
<dbReference type="Proteomes" id="UP000664628">
    <property type="component" value="Unassembled WGS sequence"/>
</dbReference>
<evidence type="ECO:0000313" key="2">
    <source>
        <dbReference type="EMBL" id="MBO0947165.1"/>
    </source>
</evidence>
<reference evidence="2 3" key="1">
    <citation type="submission" date="2021-03" db="EMBL/GenBank/DDBJ databases">
        <title>Fibrella sp. HMF5405 genome sequencing and assembly.</title>
        <authorList>
            <person name="Kang H."/>
            <person name="Kim H."/>
            <person name="Bae S."/>
            <person name="Joh K."/>
        </authorList>
    </citation>
    <scope>NUCLEOTIDE SEQUENCE [LARGE SCALE GENOMIC DNA]</scope>
    <source>
        <strain evidence="2 3">HMF5405</strain>
    </source>
</reference>
<comment type="caution">
    <text evidence="2">The sequence shown here is derived from an EMBL/GenBank/DDBJ whole genome shotgun (WGS) entry which is preliminary data.</text>
</comment>
<sequence length="45" mass="4802">MSIDIKKAKKVVAKGAKAGHKVPKYEQRETDSVVVAPKPAPKGSK</sequence>
<gene>
    <name evidence="2" type="ORF">J2I46_01125</name>
</gene>
<evidence type="ECO:0000256" key="1">
    <source>
        <dbReference type="SAM" id="MobiDB-lite"/>
    </source>
</evidence>
<name>A0ABS3JB01_9BACT</name>
<organism evidence="2 3">
    <name type="scientific">Fibrella forsythiae</name>
    <dbReference type="NCBI Taxonomy" id="2817061"/>
    <lineage>
        <taxon>Bacteria</taxon>
        <taxon>Pseudomonadati</taxon>
        <taxon>Bacteroidota</taxon>
        <taxon>Cytophagia</taxon>
        <taxon>Cytophagales</taxon>
        <taxon>Spirosomataceae</taxon>
        <taxon>Fibrella</taxon>
    </lineage>
</organism>
<proteinExistence type="predicted"/>
<dbReference type="RefSeq" id="WP_207327085.1">
    <property type="nucleotide sequence ID" value="NZ_JAFMYW010000001.1"/>
</dbReference>
<evidence type="ECO:0000313" key="3">
    <source>
        <dbReference type="Proteomes" id="UP000664628"/>
    </source>
</evidence>
<feature type="region of interest" description="Disordered" evidence="1">
    <location>
        <begin position="14"/>
        <end position="45"/>
    </location>
</feature>
<dbReference type="EMBL" id="JAFMYW010000001">
    <property type="protein sequence ID" value="MBO0947165.1"/>
    <property type="molecule type" value="Genomic_DNA"/>
</dbReference>
<protein>
    <submittedName>
        <fullName evidence="2">Uncharacterized protein</fullName>
    </submittedName>
</protein>